<dbReference type="InterPro" id="IPR029016">
    <property type="entry name" value="GAF-like_dom_sf"/>
</dbReference>
<sequence length="1137" mass="127109">MFTLAILLVLLVGIRSYTAFRSQIQEGEQVKHTYQVIAETDNLQKLLVDMETGRRGYRNTNDSSFLQPYYGALPKIALVSANIRRLLRDSSTQISRAYEMQQSIQNLLRYWDGLGENAGTYTREQIIAVTMHEKMLMDTVRTVISSIVTEEQGLLKEKEKKNQASISTTNLVLIGGTTLILIIVIVLVYIIAAEFRRRKLAEIELQKSFEEQEQLNQVNVERNWLLTGMTDLNHGTQGITDLGVLSESILKALVQYLDLPAGAMFLYKEDKKELELCAAVGTSKVQKTLALGEGIPGRAALQKEILVVKEVPSGYWQIQSGTGNSVAGCVICIPLWFTNELKGVLELAAFATPKPGWFDLLNGISGNLAVTINSVEGREKIMDLLGQVQIQKEELEHQQEELRQTNEELTRQTEVLQASEEELRVHEEELRQINTELEEKNESVESARAALGVKAKELEITSRYKSEFLANMSHELRTPLNSVLILANILAENKNSNLTEKQVEYAHIIHKSGSDLLKLINDILDLSKIEAGKVELTFEDVAVRQISSDIEQLFHVVAEEKEVQFDIEVDAALPDTIHTDVQRLEQVIKNLLSNAFKFTPKKGTVSLRFYHAADVASLQNRLLDKNEVVVGISVADTGIGISAVKQQLIFEAFQQADGSTSRKYGGTGLGLSISKELVRILGGEIQVKSTEGHGSTFTLLLPVYASSAVQSADKDAGHKVGDTVEKIAETVTEQTWVPDDRHNLAKGDKVMLIIEDDAKFARIVQDFARNKNYKTIIALQGDEGLYYARKYRPSAIILDMQLPVIDGWNLLKLFREDEAIKNIPVHIISAADESRLQSNGALAYLAKPVSKEDLEKAFSLLGAHLNDRIRKLLVVSGEYLKNNDLHNILEQRHLDVDCSYASGIDEAMALTAETRFDCIIVDIGKDVEKGIEEVQRLRSGFSGLEIPVIIYLDSDISAADELQLKRISNVIIRDSSFARDRLMDEMELFLYKLQEGTRKPAVPQNVALADNDTLIGKKVLLVDDDMRNVFALSTALEQQKMEVITASDGREALDQLKEHPDTQVVLMDIMMPEMDGFEAIRHIRGQLKLLKLPVIALTAKAMQGDREKCLEAGASDYITKPVDINRLFSLMRVWLSQ</sequence>
<dbReference type="InterPro" id="IPR004358">
    <property type="entry name" value="Sig_transdc_His_kin-like_C"/>
</dbReference>
<keyword evidence="4" id="KW-0808">Transferase</keyword>
<dbReference type="Pfam" id="PF00512">
    <property type="entry name" value="HisKA"/>
    <property type="match status" value="1"/>
</dbReference>
<dbReference type="InterPro" id="IPR036890">
    <property type="entry name" value="HATPase_C_sf"/>
</dbReference>
<evidence type="ECO:0000256" key="8">
    <source>
        <dbReference type="SAM" id="Coils"/>
    </source>
</evidence>
<feature type="domain" description="Response regulatory" evidence="11">
    <location>
        <begin position="1018"/>
        <end position="1135"/>
    </location>
</feature>
<dbReference type="InterPro" id="IPR036097">
    <property type="entry name" value="HisK_dim/P_sf"/>
</dbReference>
<dbReference type="Gene3D" id="3.30.565.10">
    <property type="entry name" value="Histidine kinase-like ATPase, C-terminal domain"/>
    <property type="match status" value="1"/>
</dbReference>
<dbReference type="SUPFAM" id="SSF55874">
    <property type="entry name" value="ATPase domain of HSP90 chaperone/DNA topoisomerase II/histidine kinase"/>
    <property type="match status" value="1"/>
</dbReference>
<feature type="domain" description="Histidine kinase" evidence="10">
    <location>
        <begin position="471"/>
        <end position="705"/>
    </location>
</feature>
<keyword evidence="8" id="KW-0175">Coiled coil</keyword>
<dbReference type="SMART" id="SM00388">
    <property type="entry name" value="HisKA"/>
    <property type="match status" value="1"/>
</dbReference>
<dbReference type="Pfam" id="PF13185">
    <property type="entry name" value="GAF_2"/>
    <property type="match status" value="1"/>
</dbReference>
<dbReference type="SUPFAM" id="SSF47384">
    <property type="entry name" value="Homodimeric domain of signal transducing histidine kinase"/>
    <property type="match status" value="1"/>
</dbReference>
<dbReference type="Gene3D" id="1.10.287.130">
    <property type="match status" value="1"/>
</dbReference>
<accession>A0A917MWA3</accession>
<dbReference type="InterPro" id="IPR005467">
    <property type="entry name" value="His_kinase_dom"/>
</dbReference>
<dbReference type="CDD" id="cd00082">
    <property type="entry name" value="HisKA"/>
    <property type="match status" value="1"/>
</dbReference>
<dbReference type="SUPFAM" id="SSF55781">
    <property type="entry name" value="GAF domain-like"/>
    <property type="match status" value="1"/>
</dbReference>
<evidence type="ECO:0000256" key="4">
    <source>
        <dbReference type="ARBA" id="ARBA00022679"/>
    </source>
</evidence>
<dbReference type="PRINTS" id="PR00344">
    <property type="entry name" value="BCTRLSENSOR"/>
</dbReference>
<dbReference type="EMBL" id="BMIB01000002">
    <property type="protein sequence ID" value="GGH67554.1"/>
    <property type="molecule type" value="Genomic_DNA"/>
</dbReference>
<evidence type="ECO:0000256" key="2">
    <source>
        <dbReference type="ARBA" id="ARBA00012438"/>
    </source>
</evidence>
<comment type="caution">
    <text evidence="12">The sequence shown here is derived from an EMBL/GenBank/DDBJ whole genome shotgun (WGS) entry which is preliminary data.</text>
</comment>
<keyword evidence="9" id="KW-0812">Transmembrane</keyword>
<evidence type="ECO:0000256" key="1">
    <source>
        <dbReference type="ARBA" id="ARBA00000085"/>
    </source>
</evidence>
<dbReference type="InterPro" id="IPR011006">
    <property type="entry name" value="CheY-like_superfamily"/>
</dbReference>
<evidence type="ECO:0000256" key="6">
    <source>
        <dbReference type="ARBA" id="ARBA00023012"/>
    </source>
</evidence>
<dbReference type="PROSITE" id="PS50109">
    <property type="entry name" value="HIS_KIN"/>
    <property type="match status" value="1"/>
</dbReference>
<dbReference type="FunFam" id="3.30.565.10:FF:000010">
    <property type="entry name" value="Sensor histidine kinase RcsC"/>
    <property type="match status" value="1"/>
</dbReference>
<dbReference type="PANTHER" id="PTHR45339:SF1">
    <property type="entry name" value="HYBRID SIGNAL TRANSDUCTION HISTIDINE KINASE J"/>
    <property type="match status" value="1"/>
</dbReference>
<comment type="catalytic activity">
    <reaction evidence="1">
        <text>ATP + protein L-histidine = ADP + protein N-phospho-L-histidine.</text>
        <dbReference type="EC" id="2.7.13.3"/>
    </reaction>
</comment>
<dbReference type="Gene3D" id="3.30.450.40">
    <property type="match status" value="1"/>
</dbReference>
<dbReference type="SMART" id="SM00448">
    <property type="entry name" value="REC"/>
    <property type="match status" value="2"/>
</dbReference>
<name>A0A917MWA3_9BACT</name>
<dbReference type="InterPro" id="IPR003018">
    <property type="entry name" value="GAF"/>
</dbReference>
<keyword evidence="5 12" id="KW-0418">Kinase</keyword>
<evidence type="ECO:0000256" key="5">
    <source>
        <dbReference type="ARBA" id="ARBA00022777"/>
    </source>
</evidence>
<keyword evidence="6" id="KW-0902">Two-component regulatory system</keyword>
<dbReference type="InterPro" id="IPR007891">
    <property type="entry name" value="CHASE3"/>
</dbReference>
<dbReference type="CDD" id="cd17546">
    <property type="entry name" value="REC_hyHK_CKI1_RcsC-like"/>
    <property type="match status" value="1"/>
</dbReference>
<proteinExistence type="predicted"/>
<evidence type="ECO:0000313" key="13">
    <source>
        <dbReference type="Proteomes" id="UP000627292"/>
    </source>
</evidence>
<keyword evidence="9" id="KW-1133">Transmembrane helix</keyword>
<dbReference type="Pfam" id="PF02518">
    <property type="entry name" value="HATPase_c"/>
    <property type="match status" value="1"/>
</dbReference>
<protein>
    <recommendedName>
        <fullName evidence="2">histidine kinase</fullName>
        <ecNumber evidence="2">2.7.13.3</ecNumber>
    </recommendedName>
</protein>
<evidence type="ECO:0000313" key="12">
    <source>
        <dbReference type="EMBL" id="GGH67554.1"/>
    </source>
</evidence>
<dbReference type="PANTHER" id="PTHR45339">
    <property type="entry name" value="HYBRID SIGNAL TRANSDUCTION HISTIDINE KINASE J"/>
    <property type="match status" value="1"/>
</dbReference>
<dbReference type="PROSITE" id="PS50110">
    <property type="entry name" value="RESPONSE_REGULATORY"/>
    <property type="match status" value="2"/>
</dbReference>
<dbReference type="Pfam" id="PF00072">
    <property type="entry name" value="Response_reg"/>
    <property type="match status" value="2"/>
</dbReference>
<feature type="modified residue" description="4-aspartylphosphate" evidence="7">
    <location>
        <position position="1068"/>
    </location>
</feature>
<evidence type="ECO:0000259" key="11">
    <source>
        <dbReference type="PROSITE" id="PS50110"/>
    </source>
</evidence>
<evidence type="ECO:0000256" key="3">
    <source>
        <dbReference type="ARBA" id="ARBA00022553"/>
    </source>
</evidence>
<dbReference type="SMART" id="SM00387">
    <property type="entry name" value="HATPase_c"/>
    <property type="match status" value="1"/>
</dbReference>
<dbReference type="SUPFAM" id="SSF52172">
    <property type="entry name" value="CheY-like"/>
    <property type="match status" value="3"/>
</dbReference>
<organism evidence="12 13">
    <name type="scientific">Filimonas zeae</name>
    <dbReference type="NCBI Taxonomy" id="1737353"/>
    <lineage>
        <taxon>Bacteria</taxon>
        <taxon>Pseudomonadati</taxon>
        <taxon>Bacteroidota</taxon>
        <taxon>Chitinophagia</taxon>
        <taxon>Chitinophagales</taxon>
        <taxon>Chitinophagaceae</taxon>
        <taxon>Filimonas</taxon>
    </lineage>
</organism>
<dbReference type="Pfam" id="PF05227">
    <property type="entry name" value="CHASE3"/>
    <property type="match status" value="1"/>
</dbReference>
<evidence type="ECO:0000256" key="9">
    <source>
        <dbReference type="SAM" id="Phobius"/>
    </source>
</evidence>
<dbReference type="AlphaFoldDB" id="A0A917MWA3"/>
<dbReference type="EC" id="2.7.13.3" evidence="2"/>
<dbReference type="InterPro" id="IPR003661">
    <property type="entry name" value="HisK_dim/P_dom"/>
</dbReference>
<dbReference type="CDD" id="cd19410">
    <property type="entry name" value="HK9-like_sensor"/>
    <property type="match status" value="1"/>
</dbReference>
<feature type="coiled-coil region" evidence="8">
    <location>
        <begin position="378"/>
        <end position="450"/>
    </location>
</feature>
<dbReference type="GO" id="GO:0000155">
    <property type="term" value="F:phosphorelay sensor kinase activity"/>
    <property type="evidence" value="ECO:0007669"/>
    <property type="project" value="InterPro"/>
</dbReference>
<feature type="transmembrane region" description="Helical" evidence="9">
    <location>
        <begin position="171"/>
        <end position="192"/>
    </location>
</feature>
<dbReference type="Proteomes" id="UP000627292">
    <property type="component" value="Unassembled WGS sequence"/>
</dbReference>
<dbReference type="InterPro" id="IPR003594">
    <property type="entry name" value="HATPase_dom"/>
</dbReference>
<dbReference type="SMART" id="SM00065">
    <property type="entry name" value="GAF"/>
    <property type="match status" value="1"/>
</dbReference>
<keyword evidence="9" id="KW-0472">Membrane</keyword>
<reference evidence="12" key="2">
    <citation type="submission" date="2020-09" db="EMBL/GenBank/DDBJ databases">
        <authorList>
            <person name="Sun Q."/>
            <person name="Zhou Y."/>
        </authorList>
    </citation>
    <scope>NUCLEOTIDE SEQUENCE</scope>
    <source>
        <strain evidence="12">CGMCC 1.15290</strain>
    </source>
</reference>
<evidence type="ECO:0000256" key="7">
    <source>
        <dbReference type="PROSITE-ProRule" id="PRU00169"/>
    </source>
</evidence>
<reference evidence="12" key="1">
    <citation type="journal article" date="2014" name="Int. J. Syst. Evol. Microbiol.">
        <title>Complete genome sequence of Corynebacterium casei LMG S-19264T (=DSM 44701T), isolated from a smear-ripened cheese.</title>
        <authorList>
            <consortium name="US DOE Joint Genome Institute (JGI-PGF)"/>
            <person name="Walter F."/>
            <person name="Albersmeier A."/>
            <person name="Kalinowski J."/>
            <person name="Ruckert C."/>
        </authorList>
    </citation>
    <scope>NUCLEOTIDE SEQUENCE</scope>
    <source>
        <strain evidence="12">CGMCC 1.15290</strain>
    </source>
</reference>
<feature type="domain" description="Response regulatory" evidence="11">
    <location>
        <begin position="750"/>
        <end position="862"/>
    </location>
</feature>
<keyword evidence="13" id="KW-1185">Reference proteome</keyword>
<keyword evidence="3 7" id="KW-0597">Phosphoprotein</keyword>
<evidence type="ECO:0000259" key="10">
    <source>
        <dbReference type="PROSITE" id="PS50109"/>
    </source>
</evidence>
<feature type="modified residue" description="4-aspartylphosphate" evidence="7">
    <location>
        <position position="799"/>
    </location>
</feature>
<dbReference type="InterPro" id="IPR001789">
    <property type="entry name" value="Sig_transdc_resp-reg_receiver"/>
</dbReference>
<dbReference type="CDD" id="cd16922">
    <property type="entry name" value="HATPase_EvgS-ArcB-TorS-like"/>
    <property type="match status" value="1"/>
</dbReference>
<gene>
    <name evidence="12" type="ORF">GCM10011379_22950</name>
</gene>
<dbReference type="Gene3D" id="3.40.50.2300">
    <property type="match status" value="3"/>
</dbReference>